<evidence type="ECO:0000313" key="3">
    <source>
        <dbReference type="Proteomes" id="UP001321749"/>
    </source>
</evidence>
<comment type="caution">
    <text evidence="2">The sequence shown here is derived from an EMBL/GenBank/DDBJ whole genome shotgun (WGS) entry which is preliminary data.</text>
</comment>
<accession>A0AAV9HZJ6</accession>
<dbReference type="EMBL" id="MU864933">
    <property type="protein sequence ID" value="KAK4466285.1"/>
    <property type="molecule type" value="Genomic_DNA"/>
</dbReference>
<dbReference type="Proteomes" id="UP001321749">
    <property type="component" value="Unassembled WGS sequence"/>
</dbReference>
<feature type="compositionally biased region" description="Polar residues" evidence="1">
    <location>
        <begin position="71"/>
        <end position="84"/>
    </location>
</feature>
<sequence length="106" mass="12335">MAEPSSFMSSIPSQPGRQDLSCHEIDPEKLANTLSDLFPDQDHWIEIRHTVYSIHAPRPLSRGEISKCGFESSTEASTNNQFETQPHGRKRRGWRRLNWRPFWQLS</sequence>
<reference evidence="2" key="2">
    <citation type="submission" date="2023-06" db="EMBL/GenBank/DDBJ databases">
        <authorList>
            <consortium name="Lawrence Berkeley National Laboratory"/>
            <person name="Mondo S.J."/>
            <person name="Hensen N."/>
            <person name="Bonometti L."/>
            <person name="Westerberg I."/>
            <person name="Brannstrom I.O."/>
            <person name="Guillou S."/>
            <person name="Cros-Aarteil S."/>
            <person name="Calhoun S."/>
            <person name="Haridas S."/>
            <person name="Kuo A."/>
            <person name="Pangilinan J."/>
            <person name="Riley R."/>
            <person name="Labutti K."/>
            <person name="Andreopoulos B."/>
            <person name="Lipzen A."/>
            <person name="Chen C."/>
            <person name="Yanf M."/>
            <person name="Daum C."/>
            <person name="Ng V."/>
            <person name="Clum A."/>
            <person name="Steindorff A."/>
            <person name="Ohm R."/>
            <person name="Martin F."/>
            <person name="Silar P."/>
            <person name="Natvig D."/>
            <person name="Lalanne C."/>
            <person name="Gautier V."/>
            <person name="Ament-Velasquez S.L."/>
            <person name="Kruys A."/>
            <person name="Hutchinson M.I."/>
            <person name="Powell A.J."/>
            <person name="Barry K."/>
            <person name="Miller A.N."/>
            <person name="Grigoriev I.V."/>
            <person name="Debuchy R."/>
            <person name="Gladieux P."/>
            <person name="Thoren M.H."/>
            <person name="Johannesson H."/>
        </authorList>
    </citation>
    <scope>NUCLEOTIDE SEQUENCE</scope>
    <source>
        <strain evidence="2">PSN324</strain>
    </source>
</reference>
<feature type="region of interest" description="Disordered" evidence="1">
    <location>
        <begin position="1"/>
        <end position="24"/>
    </location>
</feature>
<protein>
    <submittedName>
        <fullName evidence="2">Uncharacterized protein</fullName>
    </submittedName>
</protein>
<organism evidence="2 3">
    <name type="scientific">Cladorrhinum samala</name>
    <dbReference type="NCBI Taxonomy" id="585594"/>
    <lineage>
        <taxon>Eukaryota</taxon>
        <taxon>Fungi</taxon>
        <taxon>Dikarya</taxon>
        <taxon>Ascomycota</taxon>
        <taxon>Pezizomycotina</taxon>
        <taxon>Sordariomycetes</taxon>
        <taxon>Sordariomycetidae</taxon>
        <taxon>Sordariales</taxon>
        <taxon>Podosporaceae</taxon>
        <taxon>Cladorrhinum</taxon>
    </lineage>
</organism>
<proteinExistence type="predicted"/>
<feature type="compositionally biased region" description="Polar residues" evidence="1">
    <location>
        <begin position="1"/>
        <end position="16"/>
    </location>
</feature>
<evidence type="ECO:0000313" key="2">
    <source>
        <dbReference type="EMBL" id="KAK4466285.1"/>
    </source>
</evidence>
<keyword evidence="3" id="KW-1185">Reference proteome</keyword>
<gene>
    <name evidence="2" type="ORF">QBC42DRAFT_91002</name>
</gene>
<feature type="region of interest" description="Disordered" evidence="1">
    <location>
        <begin position="71"/>
        <end position="92"/>
    </location>
</feature>
<name>A0AAV9HZJ6_9PEZI</name>
<evidence type="ECO:0000256" key="1">
    <source>
        <dbReference type="SAM" id="MobiDB-lite"/>
    </source>
</evidence>
<dbReference type="AlphaFoldDB" id="A0AAV9HZJ6"/>
<reference evidence="2" key="1">
    <citation type="journal article" date="2023" name="Mol. Phylogenet. Evol.">
        <title>Genome-scale phylogeny and comparative genomics of the fungal order Sordariales.</title>
        <authorList>
            <person name="Hensen N."/>
            <person name="Bonometti L."/>
            <person name="Westerberg I."/>
            <person name="Brannstrom I.O."/>
            <person name="Guillou S."/>
            <person name="Cros-Aarteil S."/>
            <person name="Calhoun S."/>
            <person name="Haridas S."/>
            <person name="Kuo A."/>
            <person name="Mondo S."/>
            <person name="Pangilinan J."/>
            <person name="Riley R."/>
            <person name="LaButti K."/>
            <person name="Andreopoulos B."/>
            <person name="Lipzen A."/>
            <person name="Chen C."/>
            <person name="Yan M."/>
            <person name="Daum C."/>
            <person name="Ng V."/>
            <person name="Clum A."/>
            <person name="Steindorff A."/>
            <person name="Ohm R.A."/>
            <person name="Martin F."/>
            <person name="Silar P."/>
            <person name="Natvig D.O."/>
            <person name="Lalanne C."/>
            <person name="Gautier V."/>
            <person name="Ament-Velasquez S.L."/>
            <person name="Kruys A."/>
            <person name="Hutchinson M.I."/>
            <person name="Powell A.J."/>
            <person name="Barry K."/>
            <person name="Miller A.N."/>
            <person name="Grigoriev I.V."/>
            <person name="Debuchy R."/>
            <person name="Gladieux P."/>
            <person name="Hiltunen Thoren M."/>
            <person name="Johannesson H."/>
        </authorList>
    </citation>
    <scope>NUCLEOTIDE SEQUENCE</scope>
    <source>
        <strain evidence="2">PSN324</strain>
    </source>
</reference>